<dbReference type="AlphaFoldDB" id="A0A640T9F8"/>
<dbReference type="EMBL" id="BLIP01000001">
    <property type="protein sequence ID" value="GFE20373.1"/>
    <property type="molecule type" value="Genomic_DNA"/>
</dbReference>
<evidence type="ECO:0000313" key="2">
    <source>
        <dbReference type="EMBL" id="GFE20373.1"/>
    </source>
</evidence>
<organism evidence="2 3">
    <name type="scientific">Streptomyces nigrescens</name>
    <dbReference type="NCBI Taxonomy" id="1920"/>
    <lineage>
        <taxon>Bacteria</taxon>
        <taxon>Bacillati</taxon>
        <taxon>Actinomycetota</taxon>
        <taxon>Actinomycetes</taxon>
        <taxon>Kitasatosporales</taxon>
        <taxon>Streptomycetaceae</taxon>
        <taxon>Streptomyces</taxon>
    </lineage>
</organism>
<feature type="compositionally biased region" description="Basic and acidic residues" evidence="1">
    <location>
        <begin position="51"/>
        <end position="60"/>
    </location>
</feature>
<proteinExistence type="predicted"/>
<protein>
    <submittedName>
        <fullName evidence="2">Uncharacterized protein</fullName>
    </submittedName>
</protein>
<sequence length="60" mass="5845">MGAAQYVQDGAAAEVADLGEADTGMLELGVGEAEAQLDGVEDGGPAGVDDGEPRARASLA</sequence>
<name>A0A640T9F8_STRNI</name>
<reference evidence="2 3" key="1">
    <citation type="submission" date="2019-12" db="EMBL/GenBank/DDBJ databases">
        <title>Whole genome shotgun sequence of Streptomyces libani subsp. libani NBRC 13452.</title>
        <authorList>
            <person name="Ichikawa N."/>
            <person name="Kimura A."/>
            <person name="Kitahashi Y."/>
            <person name="Komaki H."/>
            <person name="Tamura T."/>
        </authorList>
    </citation>
    <scope>NUCLEOTIDE SEQUENCE [LARGE SCALE GENOMIC DNA]</scope>
    <source>
        <strain evidence="2 3">NBRC 13452</strain>
    </source>
</reference>
<feature type="region of interest" description="Disordered" evidence="1">
    <location>
        <begin position="38"/>
        <end position="60"/>
    </location>
</feature>
<dbReference type="Proteomes" id="UP000429552">
    <property type="component" value="Unassembled WGS sequence"/>
</dbReference>
<gene>
    <name evidence="2" type="ORF">Sliba_08260</name>
</gene>
<accession>A0A640T9F8</accession>
<evidence type="ECO:0000313" key="3">
    <source>
        <dbReference type="Proteomes" id="UP000429552"/>
    </source>
</evidence>
<evidence type="ECO:0000256" key="1">
    <source>
        <dbReference type="SAM" id="MobiDB-lite"/>
    </source>
</evidence>
<comment type="caution">
    <text evidence="2">The sequence shown here is derived from an EMBL/GenBank/DDBJ whole genome shotgun (WGS) entry which is preliminary data.</text>
</comment>